<protein>
    <recommendedName>
        <fullName evidence="3">Hook-length control protein FliK</fullName>
    </recommendedName>
</protein>
<organism evidence="1 2">
    <name type="scientific">Thalassobacillus cyri</name>
    <dbReference type="NCBI Taxonomy" id="571932"/>
    <lineage>
        <taxon>Bacteria</taxon>
        <taxon>Bacillati</taxon>
        <taxon>Bacillota</taxon>
        <taxon>Bacilli</taxon>
        <taxon>Bacillales</taxon>
        <taxon>Bacillaceae</taxon>
        <taxon>Thalassobacillus</taxon>
    </lineage>
</organism>
<dbReference type="RefSeq" id="WP_093046773.1">
    <property type="nucleotide sequence ID" value="NZ_FNQR01000026.1"/>
</dbReference>
<dbReference type="STRING" id="571932.SAMN05421743_1262"/>
<keyword evidence="2" id="KW-1185">Reference proteome</keyword>
<dbReference type="EMBL" id="FNQR01000026">
    <property type="protein sequence ID" value="SEB19456.1"/>
    <property type="molecule type" value="Genomic_DNA"/>
</dbReference>
<evidence type="ECO:0000313" key="2">
    <source>
        <dbReference type="Proteomes" id="UP000198584"/>
    </source>
</evidence>
<dbReference type="OrthoDB" id="2351076at2"/>
<evidence type="ECO:0000313" key="1">
    <source>
        <dbReference type="EMBL" id="SEB19456.1"/>
    </source>
</evidence>
<dbReference type="Proteomes" id="UP000198584">
    <property type="component" value="Unassembled WGS sequence"/>
</dbReference>
<evidence type="ECO:0008006" key="3">
    <source>
        <dbReference type="Google" id="ProtNLM"/>
    </source>
</evidence>
<dbReference type="AlphaFoldDB" id="A0A1H4HCR2"/>
<name>A0A1H4HCR2_9BACI</name>
<sequence length="626" mass="70116">MQASATNLFQALHRVAAPNAPVLRPGQMLSGSVKKLLPNNRATVSLGDKQVTAHLEASLTLGKKYLFQVQSTDEVIHLKMVSKQAGTQIEEMSELLKRLGMKATSENIRLLEQLITRNIPFRQSSLKQAAAILKNSPNAHHSLTALLHLFEKELPVRPAIVNALIARDQSQWTELLAKLEDSLLHKQSLSNTENNLLARITSMRGSGSADKGALTATLLHHVMNGNTQSFQVMKQAGVISEGTSFDRFQRLWLQWAVNQGIKLQSRESAASIQAKLMTQHLSGFPFDLTSETFSRGIMQLYQQQLSWNKTSHATLNQWMKALDALLDNPDRGVSSRLLQHQNHLEKQVFPKLFKHLPDIQAALQHFRETATLGKIPTNEQLSLLHQVRELVAATAGNQLSTEGRKTLTTFLHTLPTSPELSQRLLLQMKTTLQFAGLDDEASFLKQVLTNENIQGSQSLKSILLQAIQEQSVGKTQSERMQQLVHFLNGVQLTAHQENPQMAQMSLVFPGTLLKSRQDIHMNIEGRKNEEGGIDPEFCHVLFYLDLENLKETVIDMSIYDSKVGLTIYNHDPALLRTTANLQTELEAGLEKVGYQLTSLQIKKITETNKPSVYHGHFSERGVDYRI</sequence>
<proteinExistence type="predicted"/>
<gene>
    <name evidence="1" type="ORF">SAMN05421743_1262</name>
</gene>
<accession>A0A1H4HCR2</accession>
<reference evidence="2" key="1">
    <citation type="submission" date="2016-10" db="EMBL/GenBank/DDBJ databases">
        <authorList>
            <person name="Varghese N."/>
            <person name="Submissions S."/>
        </authorList>
    </citation>
    <scope>NUCLEOTIDE SEQUENCE [LARGE SCALE GENOMIC DNA]</scope>
    <source>
        <strain evidence="2">CCM7597</strain>
    </source>
</reference>